<accession>A0A853CS04</accession>
<dbReference type="AlphaFoldDB" id="A0A853CS04"/>
<dbReference type="GO" id="GO:0016301">
    <property type="term" value="F:kinase activity"/>
    <property type="evidence" value="ECO:0007669"/>
    <property type="project" value="UniProtKB-KW"/>
</dbReference>
<proteinExistence type="predicted"/>
<dbReference type="RefSeq" id="WP_179721872.1">
    <property type="nucleotide sequence ID" value="NZ_JACBZT010000001.1"/>
</dbReference>
<comment type="caution">
    <text evidence="2">The sequence shown here is derived from an EMBL/GenBank/DDBJ whole genome shotgun (WGS) entry which is preliminary data.</text>
</comment>
<dbReference type="InterPro" id="IPR051678">
    <property type="entry name" value="AGP_Transferase"/>
</dbReference>
<dbReference type="EMBL" id="JACBZT010000001">
    <property type="protein sequence ID" value="NYJ08908.1"/>
    <property type="molecule type" value="Genomic_DNA"/>
</dbReference>
<keyword evidence="3" id="KW-1185">Reference proteome</keyword>
<dbReference type="InterPro" id="IPR002575">
    <property type="entry name" value="Aminoglycoside_PTrfase"/>
</dbReference>
<evidence type="ECO:0000259" key="1">
    <source>
        <dbReference type="Pfam" id="PF01636"/>
    </source>
</evidence>
<dbReference type="InterPro" id="IPR011009">
    <property type="entry name" value="Kinase-like_dom_sf"/>
</dbReference>
<dbReference type="PANTHER" id="PTHR21310:SF42">
    <property type="entry name" value="BIFUNCTIONAL AAC_APH"/>
    <property type="match status" value="1"/>
</dbReference>
<gene>
    <name evidence="2" type="ORF">GGQ55_005186</name>
</gene>
<dbReference type="Gene3D" id="3.30.200.20">
    <property type="entry name" value="Phosphorylase Kinase, domain 1"/>
    <property type="match status" value="1"/>
</dbReference>
<reference evidence="2 3" key="1">
    <citation type="submission" date="2020-07" db="EMBL/GenBank/DDBJ databases">
        <title>Sequencing the genomes of 1000 actinobacteria strains.</title>
        <authorList>
            <person name="Klenk H.-P."/>
        </authorList>
    </citation>
    <scope>NUCLEOTIDE SEQUENCE [LARGE SCALE GENOMIC DNA]</scope>
    <source>
        <strain evidence="2 3">DSM 104001</strain>
    </source>
</reference>
<keyword evidence="2" id="KW-0418">Kinase</keyword>
<sequence length="307" mass="32030">MSSAPSWTPERTTEPERAAGLIAAVAPELRGVPVVPLSEGWDNTVFRVGDWTARFPRRAMALPGFRRELAVLPVVAARLPLPVPEPRWTGTDDDPADPWPFAVVRFVAGSELAEVAPPDAAREPAAAALGSFLAVLHAPATRALVDGVDLPVDPMRRSEPVARMAQTRAQLAALAGGGLWSPDPAVDELLRDGARLPAPSGEPVLVHGDLHVRHLLLDDDLGAAGVIDWGDVCLADPAVDLALGYAAFAGPARAALLDAYGGVGAERELRARCLAVRLSALLAGYAAADDRPALLAEALAGIGRAVV</sequence>
<feature type="domain" description="Aminoglycoside phosphotransferase" evidence="1">
    <location>
        <begin position="35"/>
        <end position="262"/>
    </location>
</feature>
<evidence type="ECO:0000313" key="2">
    <source>
        <dbReference type="EMBL" id="NYJ08908.1"/>
    </source>
</evidence>
<protein>
    <submittedName>
        <fullName evidence="2">Aminoglycoside phosphotransferase (APT) family kinase protein</fullName>
    </submittedName>
</protein>
<keyword evidence="2" id="KW-0808">Transferase</keyword>
<dbReference type="PANTHER" id="PTHR21310">
    <property type="entry name" value="AMINOGLYCOSIDE PHOSPHOTRANSFERASE-RELATED-RELATED"/>
    <property type="match status" value="1"/>
</dbReference>
<dbReference type="Pfam" id="PF01636">
    <property type="entry name" value="APH"/>
    <property type="match status" value="1"/>
</dbReference>
<dbReference type="Gene3D" id="3.90.1200.10">
    <property type="match status" value="1"/>
</dbReference>
<organism evidence="2 3">
    <name type="scientific">Petropleomorpha daqingensis</name>
    <dbReference type="NCBI Taxonomy" id="2026353"/>
    <lineage>
        <taxon>Bacteria</taxon>
        <taxon>Bacillati</taxon>
        <taxon>Actinomycetota</taxon>
        <taxon>Actinomycetes</taxon>
        <taxon>Geodermatophilales</taxon>
        <taxon>Geodermatophilaceae</taxon>
        <taxon>Petropleomorpha</taxon>
    </lineage>
</organism>
<evidence type="ECO:0000313" key="3">
    <source>
        <dbReference type="Proteomes" id="UP000541969"/>
    </source>
</evidence>
<dbReference type="SUPFAM" id="SSF56112">
    <property type="entry name" value="Protein kinase-like (PK-like)"/>
    <property type="match status" value="1"/>
</dbReference>
<dbReference type="Proteomes" id="UP000541969">
    <property type="component" value="Unassembled WGS sequence"/>
</dbReference>
<name>A0A853CS04_9ACTN</name>